<gene>
    <name evidence="2" type="ORF">E1809_22085</name>
</gene>
<dbReference type="RefSeq" id="WP_133206404.1">
    <property type="nucleotide sequence ID" value="NZ_SMRU01000035.1"/>
</dbReference>
<feature type="transmembrane region" description="Helical" evidence="1">
    <location>
        <begin position="43"/>
        <end position="65"/>
    </location>
</feature>
<accession>A0A4R5K7P2</accession>
<protein>
    <submittedName>
        <fullName evidence="2">Uncharacterized protein</fullName>
    </submittedName>
</protein>
<evidence type="ECO:0000313" key="3">
    <source>
        <dbReference type="Proteomes" id="UP000295511"/>
    </source>
</evidence>
<dbReference type="EMBL" id="SMRU01000035">
    <property type="protein sequence ID" value="TDF90551.1"/>
    <property type="molecule type" value="Genomic_DNA"/>
</dbReference>
<reference evidence="2 3" key="1">
    <citation type="submission" date="2019-03" db="EMBL/GenBank/DDBJ databases">
        <title>Whole genome sequence of Arthrobacter sp JH1-1.</title>
        <authorList>
            <person name="Trinh H.N."/>
        </authorList>
    </citation>
    <scope>NUCLEOTIDE SEQUENCE [LARGE SCALE GENOMIC DNA]</scope>
    <source>
        <strain evidence="2 3">JH1-1</strain>
    </source>
</reference>
<name>A0A4R5K7P2_9MICC</name>
<keyword evidence="1" id="KW-0472">Membrane</keyword>
<keyword evidence="1" id="KW-0812">Transmembrane</keyword>
<evidence type="ECO:0000256" key="1">
    <source>
        <dbReference type="SAM" id="Phobius"/>
    </source>
</evidence>
<comment type="caution">
    <text evidence="2">The sequence shown here is derived from an EMBL/GenBank/DDBJ whole genome shotgun (WGS) entry which is preliminary data.</text>
</comment>
<keyword evidence="1" id="KW-1133">Transmembrane helix</keyword>
<keyword evidence="3" id="KW-1185">Reference proteome</keyword>
<organism evidence="2 3">
    <name type="scientific">Arthrobacter terricola</name>
    <dbReference type="NCBI Taxonomy" id="2547396"/>
    <lineage>
        <taxon>Bacteria</taxon>
        <taxon>Bacillati</taxon>
        <taxon>Actinomycetota</taxon>
        <taxon>Actinomycetes</taxon>
        <taxon>Micrococcales</taxon>
        <taxon>Micrococcaceae</taxon>
        <taxon>Arthrobacter</taxon>
    </lineage>
</organism>
<dbReference type="Proteomes" id="UP000295511">
    <property type="component" value="Unassembled WGS sequence"/>
</dbReference>
<evidence type="ECO:0000313" key="2">
    <source>
        <dbReference type="EMBL" id="TDF90551.1"/>
    </source>
</evidence>
<sequence>MNPITESAMRSLIDAQAAVPPPGLRAVSAAWDLRSFFENAKTYVQGIGGGLLMLMGAVGLVWGGVLLIKKLLGGQQHGGQHGWTQIIMLILVGGALGTGGWTLVSTVGSGGQTTIQELGGGTVIIQPWNGDAGHGIPTR</sequence>
<dbReference type="AlphaFoldDB" id="A0A4R5K7P2"/>
<proteinExistence type="predicted"/>
<dbReference type="OrthoDB" id="3430070at2"/>
<feature type="transmembrane region" description="Helical" evidence="1">
    <location>
        <begin position="86"/>
        <end position="104"/>
    </location>
</feature>